<accession>A0ABU0UGQ8</accession>
<organism evidence="1 2">
    <name type="scientific">Agrobacterium larrymoorei</name>
    <dbReference type="NCBI Taxonomy" id="160699"/>
    <lineage>
        <taxon>Bacteria</taxon>
        <taxon>Pseudomonadati</taxon>
        <taxon>Pseudomonadota</taxon>
        <taxon>Alphaproteobacteria</taxon>
        <taxon>Hyphomicrobiales</taxon>
        <taxon>Rhizobiaceae</taxon>
        <taxon>Rhizobium/Agrobacterium group</taxon>
        <taxon>Agrobacterium</taxon>
    </lineage>
</organism>
<evidence type="ECO:0000313" key="1">
    <source>
        <dbReference type="EMBL" id="MDQ1184053.1"/>
    </source>
</evidence>
<gene>
    <name evidence="1" type="ORF">QE408_001175</name>
</gene>
<dbReference type="Proteomes" id="UP001224781">
    <property type="component" value="Unassembled WGS sequence"/>
</dbReference>
<proteinExistence type="predicted"/>
<dbReference type="EMBL" id="JAUTBL010000001">
    <property type="protein sequence ID" value="MDQ1184053.1"/>
    <property type="molecule type" value="Genomic_DNA"/>
</dbReference>
<protein>
    <submittedName>
        <fullName evidence="1">Uncharacterized protein</fullName>
    </submittedName>
</protein>
<evidence type="ECO:0000313" key="2">
    <source>
        <dbReference type="Proteomes" id="UP001224781"/>
    </source>
</evidence>
<reference evidence="1 2" key="1">
    <citation type="submission" date="2023-07" db="EMBL/GenBank/DDBJ databases">
        <title>Functional and genomic diversity of the sorghum phyllosphere microbiome.</title>
        <authorList>
            <person name="Shade A."/>
        </authorList>
    </citation>
    <scope>NUCLEOTIDE SEQUENCE [LARGE SCALE GENOMIC DNA]</scope>
    <source>
        <strain evidence="1 2">SORGH_AS_1126</strain>
    </source>
</reference>
<name>A0ABU0UGQ8_9HYPH</name>
<sequence length="96" mass="10416">MSFDLVGAAVATKQTGTNVPLPDLQAMPTAYAGRTDAETLRSLPMRSAAVNCGKHAHAKTNGKRFRHICRPPSADSLNQNESELRINLIQSVRETL</sequence>
<keyword evidence="2" id="KW-1185">Reference proteome</keyword>
<comment type="caution">
    <text evidence="1">The sequence shown here is derived from an EMBL/GenBank/DDBJ whole genome shotgun (WGS) entry which is preliminary data.</text>
</comment>